<feature type="compositionally biased region" description="Basic and acidic residues" evidence="1">
    <location>
        <begin position="21"/>
        <end position="37"/>
    </location>
</feature>
<evidence type="ECO:0000256" key="1">
    <source>
        <dbReference type="SAM" id="MobiDB-lite"/>
    </source>
</evidence>
<accession>A0ABT1XTH0</accession>
<evidence type="ECO:0000313" key="4">
    <source>
        <dbReference type="Proteomes" id="UP001206067"/>
    </source>
</evidence>
<name>A0ABT1XTH0_9SPHN</name>
<proteinExistence type="predicted"/>
<organism evidence="3 4">
    <name type="scientific">Parerythrobacter lacustris</name>
    <dbReference type="NCBI Taxonomy" id="2969984"/>
    <lineage>
        <taxon>Bacteria</taxon>
        <taxon>Pseudomonadati</taxon>
        <taxon>Pseudomonadota</taxon>
        <taxon>Alphaproteobacteria</taxon>
        <taxon>Sphingomonadales</taxon>
        <taxon>Erythrobacteraceae</taxon>
        <taxon>Parerythrobacter</taxon>
    </lineage>
</organism>
<feature type="signal peptide" evidence="2">
    <location>
        <begin position="1"/>
        <end position="18"/>
    </location>
</feature>
<feature type="region of interest" description="Disordered" evidence="1">
    <location>
        <begin position="16"/>
        <end position="37"/>
    </location>
</feature>
<dbReference type="RefSeq" id="WP_257595509.1">
    <property type="nucleotide sequence ID" value="NZ_JANKHH010000004.1"/>
</dbReference>
<comment type="caution">
    <text evidence="3">The sequence shown here is derived from an EMBL/GenBank/DDBJ whole genome shotgun (WGS) entry which is preliminary data.</text>
</comment>
<dbReference type="Proteomes" id="UP001206067">
    <property type="component" value="Unassembled WGS sequence"/>
</dbReference>
<evidence type="ECO:0000256" key="2">
    <source>
        <dbReference type="SAM" id="SignalP"/>
    </source>
</evidence>
<protein>
    <submittedName>
        <fullName evidence="3">Uncharacterized protein</fullName>
    </submittedName>
</protein>
<evidence type="ECO:0000313" key="3">
    <source>
        <dbReference type="EMBL" id="MCR2833732.1"/>
    </source>
</evidence>
<keyword evidence="4" id="KW-1185">Reference proteome</keyword>
<feature type="chain" id="PRO_5045606090" evidence="2">
    <location>
        <begin position="19"/>
        <end position="219"/>
    </location>
</feature>
<sequence>MILPAILMLLQAVPTAPADPKPAEWPDPERESAMGDTRIAEYDSVSARKTMALYAACVAESSADKVSAVLVRDFRTTEYRNGLKNLSSANEGCARKVGLRNSDRLRMGNLPFAAALAEVMIASDGEPLKSRLARAAAGKTTETFAPSDAVAMCVVRSVPDDVTALLQSEPGSEAETSTEAKLLPVARMCADGTRVEATTLGLRSIIATATFRLLAAQEG</sequence>
<keyword evidence="2" id="KW-0732">Signal</keyword>
<gene>
    <name evidence="3" type="ORF">NSO95_07215</name>
</gene>
<reference evidence="3 4" key="1">
    <citation type="submission" date="2022-08" db="EMBL/GenBank/DDBJ databases">
        <title>Polyphasic taxonomy analysis of Qipengyuania sp.RS5-5.</title>
        <authorList>
            <person name="Xamxidin M."/>
            <person name="Wu M."/>
        </authorList>
    </citation>
    <scope>NUCLEOTIDE SEQUENCE [LARGE SCALE GENOMIC DNA]</scope>
    <source>
        <strain evidence="3 4">RS5-5</strain>
    </source>
</reference>
<dbReference type="EMBL" id="JANKHH010000004">
    <property type="protein sequence ID" value="MCR2833732.1"/>
    <property type="molecule type" value="Genomic_DNA"/>
</dbReference>